<keyword evidence="5 10" id="KW-0658">Purine biosynthesis</keyword>
<comment type="catalytic activity">
    <reaction evidence="8 10">
        <text>(6R)-10-formyltetrahydrofolate + 5-amino-1-(5-phospho-beta-D-ribosyl)imidazole-4-carboxamide = 5-formamido-1-(5-phospho-D-ribosyl)imidazole-4-carboxamide + (6S)-5,6,7,8-tetrahydrofolate</text>
        <dbReference type="Rhea" id="RHEA:22192"/>
        <dbReference type="ChEBI" id="CHEBI:57453"/>
        <dbReference type="ChEBI" id="CHEBI:58467"/>
        <dbReference type="ChEBI" id="CHEBI:58475"/>
        <dbReference type="ChEBI" id="CHEBI:195366"/>
        <dbReference type="EC" id="2.1.2.3"/>
    </reaction>
</comment>
<dbReference type="Gene3D" id="3.40.50.1380">
    <property type="entry name" value="Methylglyoxal synthase-like domain"/>
    <property type="match status" value="1"/>
</dbReference>
<dbReference type="InterPro" id="IPR036914">
    <property type="entry name" value="MGS-like_dom_sf"/>
</dbReference>
<keyword evidence="7 10" id="KW-0511">Multifunctional enzyme</keyword>
<dbReference type="SUPFAM" id="SSF52335">
    <property type="entry name" value="Methylglyoxal synthase-like"/>
    <property type="match status" value="1"/>
</dbReference>
<keyword evidence="4 10" id="KW-0808">Transferase</keyword>
<dbReference type="EC" id="2.1.2.3" evidence="10"/>
<comment type="pathway">
    <text evidence="1 10">Purine metabolism; IMP biosynthesis via de novo pathway; IMP from 5-formamido-1-(5-phospho-D-ribosyl)imidazole-4-carboxamide: step 1/1.</text>
</comment>
<keyword evidence="6 10" id="KW-0378">Hydrolase</keyword>
<comment type="pathway">
    <text evidence="2 10">Purine metabolism; IMP biosynthesis via de novo pathway; 5-formamido-1-(5-phospho-D-ribosyl)imidazole-4-carboxamide from 5-amino-1-(5-phospho-D-ribosyl)imidazole-4-carboxamide (10-formyl THF route): step 1/1.</text>
</comment>
<evidence type="ECO:0000256" key="9">
    <source>
        <dbReference type="ARBA" id="ARBA00050687"/>
    </source>
</evidence>
<dbReference type="SUPFAM" id="SSF53927">
    <property type="entry name" value="Cytidine deaminase-like"/>
    <property type="match status" value="1"/>
</dbReference>
<evidence type="ECO:0000256" key="10">
    <source>
        <dbReference type="HAMAP-Rule" id="MF_00139"/>
    </source>
</evidence>
<dbReference type="SMART" id="SM00851">
    <property type="entry name" value="MGS"/>
    <property type="match status" value="1"/>
</dbReference>
<comment type="domain">
    <text evidence="10">The IMP cyclohydrolase activity resides in the N-terminal region.</text>
</comment>
<evidence type="ECO:0000256" key="5">
    <source>
        <dbReference type="ARBA" id="ARBA00022755"/>
    </source>
</evidence>
<feature type="domain" description="MGS-like" evidence="12">
    <location>
        <begin position="1"/>
        <end position="143"/>
    </location>
</feature>
<dbReference type="GO" id="GO:0003937">
    <property type="term" value="F:IMP cyclohydrolase activity"/>
    <property type="evidence" value="ECO:0007669"/>
    <property type="project" value="UniProtKB-UniRule"/>
</dbReference>
<dbReference type="AlphaFoldDB" id="A0A3P3XH68"/>
<dbReference type="SMART" id="SM00798">
    <property type="entry name" value="AICARFT_IMPCHas"/>
    <property type="match status" value="1"/>
</dbReference>
<feature type="region of interest" description="Disordered" evidence="11">
    <location>
        <begin position="261"/>
        <end position="308"/>
    </location>
</feature>
<comment type="catalytic activity">
    <reaction evidence="9 10">
        <text>IMP + H2O = 5-formamido-1-(5-phospho-D-ribosyl)imidazole-4-carboxamide</text>
        <dbReference type="Rhea" id="RHEA:18445"/>
        <dbReference type="ChEBI" id="CHEBI:15377"/>
        <dbReference type="ChEBI" id="CHEBI:58053"/>
        <dbReference type="ChEBI" id="CHEBI:58467"/>
        <dbReference type="EC" id="3.5.4.10"/>
    </reaction>
</comment>
<dbReference type="PIRSF" id="PIRSF000414">
    <property type="entry name" value="AICARFT_IMPCHas"/>
    <property type="match status" value="1"/>
</dbReference>
<evidence type="ECO:0000256" key="11">
    <source>
        <dbReference type="SAM" id="MobiDB-lite"/>
    </source>
</evidence>
<dbReference type="InterPro" id="IPR011607">
    <property type="entry name" value="MGS-like_dom"/>
</dbReference>
<dbReference type="PROSITE" id="PS51855">
    <property type="entry name" value="MGS"/>
    <property type="match status" value="1"/>
</dbReference>
<dbReference type="Gene3D" id="3.40.140.20">
    <property type="match status" value="2"/>
</dbReference>
<dbReference type="EMBL" id="FWDM01000011">
    <property type="protein sequence ID" value="SLM11330.1"/>
    <property type="molecule type" value="Genomic_DNA"/>
</dbReference>
<dbReference type="EC" id="3.5.4.10" evidence="10"/>
<protein>
    <recommendedName>
        <fullName evidence="10">Bifunctional purine biosynthesis protein PurH</fullName>
    </recommendedName>
    <domain>
        <recommendedName>
            <fullName evidence="10">Phosphoribosylaminoimidazolecarboxamide formyltransferase</fullName>
            <ecNumber evidence="10">2.1.2.3</ecNumber>
        </recommendedName>
        <alternativeName>
            <fullName evidence="10">AICAR transformylase</fullName>
        </alternativeName>
    </domain>
    <domain>
        <recommendedName>
            <fullName evidence="10">IMP cyclohydrolase</fullName>
            <ecNumber evidence="10">3.5.4.10</ecNumber>
        </recommendedName>
        <alternativeName>
            <fullName evidence="10">ATIC</fullName>
        </alternativeName>
        <alternativeName>
            <fullName evidence="10">IMP synthase</fullName>
        </alternativeName>
        <alternativeName>
            <fullName evidence="10">Inosinicase</fullName>
        </alternativeName>
    </domain>
</protein>
<comment type="similarity">
    <text evidence="3 10">Belongs to the PurH family.</text>
</comment>
<organism evidence="13">
    <name type="scientific">uncultured spirochete</name>
    <dbReference type="NCBI Taxonomy" id="156406"/>
    <lineage>
        <taxon>Bacteria</taxon>
        <taxon>Pseudomonadati</taxon>
        <taxon>Spirochaetota</taxon>
        <taxon>Spirochaetia</taxon>
        <taxon>Spirochaetales</taxon>
        <taxon>environmental samples</taxon>
    </lineage>
</organism>
<accession>A0A3P3XH68</accession>
<dbReference type="FunFam" id="3.40.50.1380:FF:000001">
    <property type="entry name" value="Bifunctional purine biosynthesis protein PurH"/>
    <property type="match status" value="1"/>
</dbReference>
<dbReference type="FunFam" id="3.40.140.20:FF:000001">
    <property type="entry name" value="Bifunctional purine biosynthesis protein PurH"/>
    <property type="match status" value="1"/>
</dbReference>
<dbReference type="Pfam" id="PF02142">
    <property type="entry name" value="MGS"/>
    <property type="match status" value="1"/>
</dbReference>
<dbReference type="InterPro" id="IPR024051">
    <property type="entry name" value="AICAR_Tfase_dup_dom_sf"/>
</dbReference>
<gene>
    <name evidence="10 13" type="primary">purH</name>
    <name evidence="13" type="ORF">SPIROBIBN47_190045</name>
</gene>
<dbReference type="InterPro" id="IPR002695">
    <property type="entry name" value="PurH-like"/>
</dbReference>
<reference evidence="13" key="1">
    <citation type="submission" date="2017-02" db="EMBL/GenBank/DDBJ databases">
        <authorList>
            <person name="Regsiter A."/>
            <person name="William W."/>
        </authorList>
    </citation>
    <scope>NUCLEOTIDE SEQUENCE</scope>
    <source>
        <strain evidence="13">Bib</strain>
    </source>
</reference>
<dbReference type="CDD" id="cd01421">
    <property type="entry name" value="IMPCH"/>
    <property type="match status" value="1"/>
</dbReference>
<evidence type="ECO:0000259" key="12">
    <source>
        <dbReference type="PROSITE" id="PS51855"/>
    </source>
</evidence>
<dbReference type="InterPro" id="IPR016193">
    <property type="entry name" value="Cytidine_deaminase-like"/>
</dbReference>
<sequence length="589" mass="61996">MPLALISVYDKKGLEQFAQRLARLGWTFLASGGTSAALRGAGIEPVDIAEYTGSSELLSGRVKTLHPAIHAGILARPEPADLEELRAHGYKPIDLVVVNLYPFEKTAAQANASEAEIIEQIDIGGVALIRAAAKNFARVCVICDPEDYERIALEAESGGIGAETRRELAAKAFAHTAAYDRAIAEWFAQKAGGAAEREAATGAALASGILPASFEFRGIVERTLRYGENPHQKAFFVIPVGDWGGSFVSMRKEGSFASEGGSAVSPIVESGGPSPGQPQVRGSIGGSSESIQPIVRGPLGGRSDSIQPKVRGPLGGQVLGGKELSYNNLLDLDAAWRAVLSFEQPAAVIVKHLSPCGAAEAENLKDAYEAALACDPVSAFGGIVALNRPLDVSTAEALRELFLECVAAPSFEEDARDVLKAKKNLRLVEADPLVFSTLCKELRSAAGGLLVQEPDRGDPIDTTWRVVSARQPTEAEMESLRFAWKLVQHVKSNAIVLAKGHASVGIGGGQTNRVDAVRQACERAGARAKGAVMASDAFFPFADGIEAAAEAGVTAVVHPGGSVRDVEVLAAADRLGLAVVHTGVRHFRH</sequence>
<evidence type="ECO:0000256" key="3">
    <source>
        <dbReference type="ARBA" id="ARBA00007667"/>
    </source>
</evidence>
<dbReference type="PANTHER" id="PTHR11692">
    <property type="entry name" value="BIFUNCTIONAL PURINE BIOSYNTHESIS PROTEIN PURH"/>
    <property type="match status" value="1"/>
</dbReference>
<proteinExistence type="inferred from homology"/>
<evidence type="ECO:0000256" key="7">
    <source>
        <dbReference type="ARBA" id="ARBA00023268"/>
    </source>
</evidence>
<evidence type="ECO:0000256" key="4">
    <source>
        <dbReference type="ARBA" id="ARBA00022679"/>
    </source>
</evidence>
<name>A0A3P3XH68_9SPIR</name>
<evidence type="ECO:0000256" key="1">
    <source>
        <dbReference type="ARBA" id="ARBA00004844"/>
    </source>
</evidence>
<dbReference type="GO" id="GO:0004643">
    <property type="term" value="F:phosphoribosylaminoimidazolecarboxamide formyltransferase activity"/>
    <property type="evidence" value="ECO:0007669"/>
    <property type="project" value="UniProtKB-UniRule"/>
</dbReference>
<evidence type="ECO:0000256" key="2">
    <source>
        <dbReference type="ARBA" id="ARBA00004954"/>
    </source>
</evidence>
<evidence type="ECO:0000313" key="13">
    <source>
        <dbReference type="EMBL" id="SLM11330.1"/>
    </source>
</evidence>
<dbReference type="GO" id="GO:0006189">
    <property type="term" value="P:'de novo' IMP biosynthetic process"/>
    <property type="evidence" value="ECO:0007669"/>
    <property type="project" value="UniProtKB-UniRule"/>
</dbReference>
<dbReference type="UniPathway" id="UPA00074">
    <property type="reaction ID" value="UER00133"/>
</dbReference>
<dbReference type="Pfam" id="PF01808">
    <property type="entry name" value="AICARFT_IMPCHas"/>
    <property type="match status" value="2"/>
</dbReference>
<evidence type="ECO:0000256" key="8">
    <source>
        <dbReference type="ARBA" id="ARBA00050488"/>
    </source>
</evidence>
<dbReference type="PANTHER" id="PTHR11692:SF0">
    <property type="entry name" value="BIFUNCTIONAL PURINE BIOSYNTHESIS PROTEIN ATIC"/>
    <property type="match status" value="1"/>
</dbReference>
<evidence type="ECO:0000256" key="6">
    <source>
        <dbReference type="ARBA" id="ARBA00022801"/>
    </source>
</evidence>
<dbReference type="HAMAP" id="MF_00139">
    <property type="entry name" value="PurH"/>
    <property type="match status" value="1"/>
</dbReference>
<dbReference type="GO" id="GO:0005829">
    <property type="term" value="C:cytosol"/>
    <property type="evidence" value="ECO:0007669"/>
    <property type="project" value="TreeGrafter"/>
</dbReference>